<dbReference type="InterPro" id="IPR044722">
    <property type="entry name" value="SecA_SF2_C"/>
</dbReference>
<dbReference type="InterPro" id="IPR020937">
    <property type="entry name" value="SecA_CS"/>
</dbReference>
<evidence type="ECO:0000259" key="10">
    <source>
        <dbReference type="PROSITE" id="PS51194"/>
    </source>
</evidence>
<evidence type="ECO:0000256" key="3">
    <source>
        <dbReference type="ARBA" id="ARBA00022741"/>
    </source>
</evidence>
<keyword evidence="3" id="KW-0547">Nucleotide-binding</keyword>
<evidence type="ECO:0000256" key="2">
    <source>
        <dbReference type="ARBA" id="ARBA00022490"/>
    </source>
</evidence>
<dbReference type="PANTHER" id="PTHR30612:SF0">
    <property type="entry name" value="CHLOROPLAST PROTEIN-TRANSPORTING ATPASE"/>
    <property type="match status" value="1"/>
</dbReference>
<feature type="non-terminal residue" evidence="12">
    <location>
        <position position="487"/>
    </location>
</feature>
<dbReference type="PROSITE" id="PS51196">
    <property type="entry name" value="SECA_MOTOR_DEAD"/>
    <property type="match status" value="1"/>
</dbReference>
<evidence type="ECO:0000259" key="9">
    <source>
        <dbReference type="PROSITE" id="PS51192"/>
    </source>
</evidence>
<dbReference type="InterPro" id="IPR014001">
    <property type="entry name" value="Helicase_ATP-bd"/>
</dbReference>
<dbReference type="PRINTS" id="PR00906">
    <property type="entry name" value="SECA"/>
</dbReference>
<dbReference type="Pfam" id="PF07517">
    <property type="entry name" value="SecA_DEAD"/>
    <property type="match status" value="1"/>
</dbReference>
<keyword evidence="2" id="KW-0963">Cytoplasm</keyword>
<feature type="domain" description="Helicase ATP-binding" evidence="9">
    <location>
        <begin position="13"/>
        <end position="209"/>
    </location>
</feature>
<keyword evidence="8" id="KW-0472">Membrane</keyword>
<dbReference type="Gene3D" id="3.90.1440.10">
    <property type="entry name" value="SecA, preprotein cross-linking domain"/>
    <property type="match status" value="1"/>
</dbReference>
<keyword evidence="7" id="KW-0811">Translocation</keyword>
<keyword evidence="6" id="KW-1278">Translocase</keyword>
<sequence>RTLGLRHFDVQLIGGIVLHQGMIAEMKTGEGKTLVATLAAYLNSLSGDPVHIVTVNDYLADRDSHWMGEIYKFLGLTVGCITSKTEEVDKVKQYNCDIIYATNNEIGFDYLRDNLKNSYESLCFKKEGFAIVDEVDSILIDEARTPLVISGQSDIAVDIYPKINSIVKFLKDEDFEINEESKSVLLSSNGMEVTERLLLKNNLIKGGTLQDLDNMGLNHNIIQGLRAHHLFIRDKDYIIKDKSVVIIDDLSGRPMEGRRYGDGLHQAIEAKEGLMIQRENQTIASITYQNFFRTYKKLSGMTGTATTEAAEFEGIYNLQVVEIPPNLPVNRNDREDQIYMTKKEKYDAVLQLVLERHQIKQPILIGTTSVDNSEILSKLLLKNNIKHNVLNAKVHDQEAETILQAGMPGNVTISTNMAGRGTDIKLGGDDDLSAKNKEISIKAGGLLVIGTERHESRRIDNQLRGRSGRQGDIGESVFFLSLEDDLM</sequence>
<dbReference type="PANTHER" id="PTHR30612">
    <property type="entry name" value="SECA INNER MEMBRANE COMPONENT OF SEC PROTEIN SECRETION SYSTEM"/>
    <property type="match status" value="1"/>
</dbReference>
<dbReference type="AlphaFoldDB" id="A0A382GRW6"/>
<dbReference type="Pfam" id="PF21090">
    <property type="entry name" value="P-loop_SecA"/>
    <property type="match status" value="1"/>
</dbReference>
<dbReference type="InterPro" id="IPR036670">
    <property type="entry name" value="SecA_X-link_sf"/>
</dbReference>
<dbReference type="CDD" id="cd18803">
    <property type="entry name" value="SF2_C_secA"/>
    <property type="match status" value="1"/>
</dbReference>
<dbReference type="CDD" id="cd17928">
    <property type="entry name" value="DEXDc_SecA"/>
    <property type="match status" value="1"/>
</dbReference>
<evidence type="ECO:0000256" key="8">
    <source>
        <dbReference type="ARBA" id="ARBA00023136"/>
    </source>
</evidence>
<dbReference type="EMBL" id="UINC01056939">
    <property type="protein sequence ID" value="SVB77565.1"/>
    <property type="molecule type" value="Genomic_DNA"/>
</dbReference>
<feature type="domain" description="SecA family profile" evidence="11">
    <location>
        <begin position="1"/>
        <end position="487"/>
    </location>
</feature>
<dbReference type="InterPro" id="IPR000185">
    <property type="entry name" value="SecA"/>
</dbReference>
<evidence type="ECO:0000259" key="11">
    <source>
        <dbReference type="PROSITE" id="PS51196"/>
    </source>
</evidence>
<feature type="non-terminal residue" evidence="12">
    <location>
        <position position="1"/>
    </location>
</feature>
<dbReference type="GO" id="GO:0031522">
    <property type="term" value="C:cell envelope Sec protein transport complex"/>
    <property type="evidence" value="ECO:0007669"/>
    <property type="project" value="TreeGrafter"/>
</dbReference>
<dbReference type="HAMAP" id="MF_01382">
    <property type="entry name" value="SecA"/>
    <property type="match status" value="1"/>
</dbReference>
<dbReference type="GO" id="GO:0017038">
    <property type="term" value="P:protein import"/>
    <property type="evidence" value="ECO:0007669"/>
    <property type="project" value="InterPro"/>
</dbReference>
<dbReference type="GO" id="GO:0005829">
    <property type="term" value="C:cytosol"/>
    <property type="evidence" value="ECO:0007669"/>
    <property type="project" value="TreeGrafter"/>
</dbReference>
<keyword evidence="5" id="KW-0653">Protein transport</keyword>
<gene>
    <name evidence="12" type="ORF">METZ01_LOCUS230419</name>
</gene>
<dbReference type="GO" id="GO:0005886">
    <property type="term" value="C:plasma membrane"/>
    <property type="evidence" value="ECO:0007669"/>
    <property type="project" value="TreeGrafter"/>
</dbReference>
<proteinExistence type="inferred from homology"/>
<name>A0A382GRW6_9ZZZZ</name>
<dbReference type="Gene3D" id="3.40.50.300">
    <property type="entry name" value="P-loop containing nucleotide triphosphate hydrolases"/>
    <property type="match status" value="2"/>
</dbReference>
<dbReference type="SMART" id="SM00957">
    <property type="entry name" value="SecA_DEAD"/>
    <property type="match status" value="1"/>
</dbReference>
<dbReference type="GO" id="GO:0006886">
    <property type="term" value="P:intracellular protein transport"/>
    <property type="evidence" value="ECO:0007669"/>
    <property type="project" value="InterPro"/>
</dbReference>
<dbReference type="InterPro" id="IPR011130">
    <property type="entry name" value="SecA_preprotein_X-link_dom"/>
</dbReference>
<keyword evidence="1" id="KW-0813">Transport</keyword>
<dbReference type="GO" id="GO:0043952">
    <property type="term" value="P:protein transport by the Sec complex"/>
    <property type="evidence" value="ECO:0007669"/>
    <property type="project" value="TreeGrafter"/>
</dbReference>
<evidence type="ECO:0000256" key="7">
    <source>
        <dbReference type="ARBA" id="ARBA00023010"/>
    </source>
</evidence>
<accession>A0A382GRW6</accession>
<feature type="domain" description="Helicase C-terminal" evidence="10">
    <location>
        <begin position="334"/>
        <end position="487"/>
    </location>
</feature>
<dbReference type="InterPro" id="IPR014018">
    <property type="entry name" value="SecA_motor_DEAD"/>
</dbReference>
<dbReference type="PROSITE" id="PS01312">
    <property type="entry name" value="SECA"/>
    <property type="match status" value="1"/>
</dbReference>
<dbReference type="Pfam" id="PF01043">
    <property type="entry name" value="SecA_PP_bind"/>
    <property type="match status" value="1"/>
</dbReference>
<dbReference type="SUPFAM" id="SSF52540">
    <property type="entry name" value="P-loop containing nucleoside triphosphate hydrolases"/>
    <property type="match status" value="2"/>
</dbReference>
<reference evidence="12" key="1">
    <citation type="submission" date="2018-05" db="EMBL/GenBank/DDBJ databases">
        <authorList>
            <person name="Lanie J.A."/>
            <person name="Ng W.-L."/>
            <person name="Kazmierczak K.M."/>
            <person name="Andrzejewski T.M."/>
            <person name="Davidsen T.M."/>
            <person name="Wayne K.J."/>
            <person name="Tettelin H."/>
            <person name="Glass J.I."/>
            <person name="Rusch D."/>
            <person name="Podicherti R."/>
            <person name="Tsui H.-C.T."/>
            <person name="Winkler M.E."/>
        </authorList>
    </citation>
    <scope>NUCLEOTIDE SEQUENCE</scope>
</reference>
<dbReference type="GO" id="GO:0005524">
    <property type="term" value="F:ATP binding"/>
    <property type="evidence" value="ECO:0007669"/>
    <property type="project" value="UniProtKB-KW"/>
</dbReference>
<evidence type="ECO:0000313" key="12">
    <source>
        <dbReference type="EMBL" id="SVB77565.1"/>
    </source>
</evidence>
<dbReference type="InterPro" id="IPR011115">
    <property type="entry name" value="SecA_DEAD"/>
</dbReference>
<evidence type="ECO:0000256" key="1">
    <source>
        <dbReference type="ARBA" id="ARBA00022448"/>
    </source>
</evidence>
<dbReference type="GO" id="GO:0006605">
    <property type="term" value="P:protein targeting"/>
    <property type="evidence" value="ECO:0007669"/>
    <property type="project" value="InterPro"/>
</dbReference>
<dbReference type="SUPFAM" id="SSF81767">
    <property type="entry name" value="Pre-protein crosslinking domain of SecA"/>
    <property type="match status" value="1"/>
</dbReference>
<evidence type="ECO:0000256" key="4">
    <source>
        <dbReference type="ARBA" id="ARBA00022840"/>
    </source>
</evidence>
<dbReference type="PROSITE" id="PS51192">
    <property type="entry name" value="HELICASE_ATP_BIND_1"/>
    <property type="match status" value="1"/>
</dbReference>
<dbReference type="SMART" id="SM00958">
    <property type="entry name" value="SecA_PP_bind"/>
    <property type="match status" value="1"/>
</dbReference>
<evidence type="ECO:0000256" key="6">
    <source>
        <dbReference type="ARBA" id="ARBA00022967"/>
    </source>
</evidence>
<organism evidence="12">
    <name type="scientific">marine metagenome</name>
    <dbReference type="NCBI Taxonomy" id="408172"/>
    <lineage>
        <taxon>unclassified sequences</taxon>
        <taxon>metagenomes</taxon>
        <taxon>ecological metagenomes</taxon>
    </lineage>
</organism>
<keyword evidence="4" id="KW-0067">ATP-binding</keyword>
<dbReference type="FunFam" id="3.40.50.300:FF:000429">
    <property type="entry name" value="Preprotein translocase subunit SecA"/>
    <property type="match status" value="1"/>
</dbReference>
<evidence type="ECO:0000256" key="5">
    <source>
        <dbReference type="ARBA" id="ARBA00022927"/>
    </source>
</evidence>
<dbReference type="InterPro" id="IPR001650">
    <property type="entry name" value="Helicase_C-like"/>
</dbReference>
<dbReference type="PROSITE" id="PS51194">
    <property type="entry name" value="HELICASE_CTER"/>
    <property type="match status" value="1"/>
</dbReference>
<dbReference type="InterPro" id="IPR027417">
    <property type="entry name" value="P-loop_NTPase"/>
</dbReference>
<protein>
    <submittedName>
        <fullName evidence="12">Uncharacterized protein</fullName>
    </submittedName>
</protein>